<dbReference type="STRING" id="464029.SAMN02982989_0775"/>
<feature type="transmembrane region" description="Helical" evidence="6">
    <location>
        <begin position="94"/>
        <end position="119"/>
    </location>
</feature>
<accession>A0A1X7FUI4</accession>
<evidence type="ECO:0000256" key="6">
    <source>
        <dbReference type="SAM" id="Phobius"/>
    </source>
</evidence>
<feature type="transmembrane region" description="Helical" evidence="6">
    <location>
        <begin position="21"/>
        <end position="45"/>
    </location>
</feature>
<feature type="transmembrane region" description="Helical" evidence="6">
    <location>
        <begin position="131"/>
        <end position="151"/>
    </location>
</feature>
<feature type="transmembrane region" description="Helical" evidence="6">
    <location>
        <begin position="392"/>
        <end position="410"/>
    </location>
</feature>
<feature type="transmembrane region" description="Helical" evidence="6">
    <location>
        <begin position="416"/>
        <end position="435"/>
    </location>
</feature>
<feature type="transmembrane region" description="Helical" evidence="6">
    <location>
        <begin position="158"/>
        <end position="180"/>
    </location>
</feature>
<proteinExistence type="predicted"/>
<organism evidence="7 8">
    <name type="scientific">Xaviernesmea oryzae</name>
    <dbReference type="NCBI Taxonomy" id="464029"/>
    <lineage>
        <taxon>Bacteria</taxon>
        <taxon>Pseudomonadati</taxon>
        <taxon>Pseudomonadota</taxon>
        <taxon>Alphaproteobacteria</taxon>
        <taxon>Hyphomicrobiales</taxon>
        <taxon>Rhizobiaceae</taxon>
        <taxon>Rhizobium/Agrobacterium group</taxon>
        <taxon>Xaviernesmea</taxon>
    </lineage>
</organism>
<comment type="subcellular location">
    <subcellularLocation>
        <location evidence="1">Membrane</location>
        <topology evidence="1">Multi-pass membrane protein</topology>
    </subcellularLocation>
</comment>
<feature type="transmembrane region" description="Helical" evidence="6">
    <location>
        <begin position="51"/>
        <end position="73"/>
    </location>
</feature>
<dbReference type="GO" id="GO:0015179">
    <property type="term" value="F:L-amino acid transmembrane transporter activity"/>
    <property type="evidence" value="ECO:0007669"/>
    <property type="project" value="TreeGrafter"/>
</dbReference>
<dbReference type="InterPro" id="IPR002293">
    <property type="entry name" value="AA/rel_permease1"/>
</dbReference>
<feature type="transmembrane region" description="Helical" evidence="6">
    <location>
        <begin position="360"/>
        <end position="380"/>
    </location>
</feature>
<dbReference type="PIRSF" id="PIRSF006060">
    <property type="entry name" value="AA_transporter"/>
    <property type="match status" value="1"/>
</dbReference>
<keyword evidence="4 6" id="KW-0472">Membrane</keyword>
<name>A0A1X7FUI4_9HYPH</name>
<feature type="transmembrane region" description="Helical" evidence="6">
    <location>
        <begin position="232"/>
        <end position="254"/>
    </location>
</feature>
<gene>
    <name evidence="7" type="ORF">SAMN02982989_0775</name>
</gene>
<dbReference type="PANTHER" id="PTHR11785:SF512">
    <property type="entry name" value="SOBREMESA, ISOFORM B"/>
    <property type="match status" value="1"/>
</dbReference>
<dbReference type="InterPro" id="IPR050598">
    <property type="entry name" value="AminoAcid_Transporter"/>
</dbReference>
<feature type="transmembrane region" description="Helical" evidence="6">
    <location>
        <begin position="328"/>
        <end position="348"/>
    </location>
</feature>
<feature type="transmembrane region" description="Helical" evidence="6">
    <location>
        <begin position="200"/>
        <end position="220"/>
    </location>
</feature>
<keyword evidence="8" id="KW-1185">Reference proteome</keyword>
<feature type="region of interest" description="Disordered" evidence="5">
    <location>
        <begin position="447"/>
        <end position="473"/>
    </location>
</feature>
<dbReference type="RefSeq" id="WP_234811252.1">
    <property type="nucleotide sequence ID" value="NZ_FXAF01000008.1"/>
</dbReference>
<evidence type="ECO:0000256" key="3">
    <source>
        <dbReference type="ARBA" id="ARBA00022989"/>
    </source>
</evidence>
<evidence type="ECO:0000256" key="5">
    <source>
        <dbReference type="SAM" id="MobiDB-lite"/>
    </source>
</evidence>
<evidence type="ECO:0000256" key="4">
    <source>
        <dbReference type="ARBA" id="ARBA00023136"/>
    </source>
</evidence>
<dbReference type="Proteomes" id="UP000192903">
    <property type="component" value="Unassembled WGS sequence"/>
</dbReference>
<dbReference type="Pfam" id="PF13520">
    <property type="entry name" value="AA_permease_2"/>
    <property type="match status" value="1"/>
</dbReference>
<protein>
    <submittedName>
        <fullName evidence="7">Amino acid transporter</fullName>
    </submittedName>
</protein>
<evidence type="ECO:0000313" key="7">
    <source>
        <dbReference type="EMBL" id="SMF58382.1"/>
    </source>
</evidence>
<evidence type="ECO:0000256" key="2">
    <source>
        <dbReference type="ARBA" id="ARBA00022692"/>
    </source>
</evidence>
<feature type="compositionally biased region" description="Basic and acidic residues" evidence="5">
    <location>
        <begin position="463"/>
        <end position="473"/>
    </location>
</feature>
<feature type="transmembrane region" description="Helical" evidence="6">
    <location>
        <begin position="274"/>
        <end position="307"/>
    </location>
</feature>
<keyword evidence="3 6" id="KW-1133">Transmembrane helix</keyword>
<reference evidence="8" key="1">
    <citation type="submission" date="2017-04" db="EMBL/GenBank/DDBJ databases">
        <authorList>
            <person name="Varghese N."/>
            <person name="Submissions S."/>
        </authorList>
    </citation>
    <scope>NUCLEOTIDE SEQUENCE [LARGE SCALE GENOMIC DNA]</scope>
    <source>
        <strain evidence="8">B4P</strain>
    </source>
</reference>
<sequence length="473" mass="49361">MPNSPPVQRTEPHASLSVFDAVMIMVGLVVGIGIFRTPSIVAANVDTELEFILVWIAGGLATLIGALCYAELAAAHPHAGGEYHFLSRAYGRPVAVLFGWARGSVMQTGAIAGVAFVLGDYLAQLFPFGPHGPAIFAALSIIVFTAINVAGTGHGKRLQVAITFVELGAVAAIILIGFSFSGSNEPAALSDPSTNAALGMAMIFVLLTYGGWTEVAYLTGEIKDAPRKIARVLVLGTGVIAGLYVAANIAMLAVLGLDGLRASDAVATDMMRIAIGPSGAVIVTLAVILAAISTLNATIFTGARVYYAMARDLTLLPRVGEWSKRGETPANGLIMQAGVALALVGIGAGTRDGFQAMVDYTAPVFWGFLLLMGGAVFVLRWKQPASSRPFSVPFYPLTPVLFCLTCAYMLHGSLAYTGFAALLGIAMLALGAPLLKFQRQDSATALSVPPRPQPALSPTHQATQKDVHHVDAS</sequence>
<evidence type="ECO:0000313" key="8">
    <source>
        <dbReference type="Proteomes" id="UP000192903"/>
    </source>
</evidence>
<dbReference type="GO" id="GO:0016020">
    <property type="term" value="C:membrane"/>
    <property type="evidence" value="ECO:0007669"/>
    <property type="project" value="UniProtKB-SubCell"/>
</dbReference>
<keyword evidence="2 6" id="KW-0812">Transmembrane</keyword>
<dbReference type="EMBL" id="FXAF01000008">
    <property type="protein sequence ID" value="SMF58382.1"/>
    <property type="molecule type" value="Genomic_DNA"/>
</dbReference>
<dbReference type="PANTHER" id="PTHR11785">
    <property type="entry name" value="AMINO ACID TRANSPORTER"/>
    <property type="match status" value="1"/>
</dbReference>
<evidence type="ECO:0000256" key="1">
    <source>
        <dbReference type="ARBA" id="ARBA00004141"/>
    </source>
</evidence>
<dbReference type="Gene3D" id="1.20.1740.10">
    <property type="entry name" value="Amino acid/polyamine transporter I"/>
    <property type="match status" value="1"/>
</dbReference>
<dbReference type="AlphaFoldDB" id="A0A1X7FUI4"/>